<sequence>MDNLAVSDHFIKSLLFAFFFSAVAIFVLQMTGLIDPDHIIGREGVAWLVATTVCTLEPVLRHQGILKGGIESSIAEFTKASALGRLIGAPAGCAFAWAMTIVGS</sequence>
<name>A0A1G7QE73_9BURK</name>
<proteinExistence type="predicted"/>
<gene>
    <name evidence="2" type="ORF">SAMN05216466_101729</name>
</gene>
<reference evidence="2 3" key="1">
    <citation type="submission" date="2016-10" db="EMBL/GenBank/DDBJ databases">
        <authorList>
            <person name="de Groot N.N."/>
        </authorList>
    </citation>
    <scope>NUCLEOTIDE SEQUENCE [LARGE SCALE GENOMIC DNA]</scope>
    <source>
        <strain evidence="2 3">LMG 2247</strain>
    </source>
</reference>
<feature type="transmembrane region" description="Helical" evidence="1">
    <location>
        <begin position="14"/>
        <end position="34"/>
    </location>
</feature>
<evidence type="ECO:0000313" key="2">
    <source>
        <dbReference type="EMBL" id="SDF96841.1"/>
    </source>
</evidence>
<accession>A0A1G7QE73</accession>
<dbReference type="EMBL" id="FNCJ01000001">
    <property type="protein sequence ID" value="SDF96841.1"/>
    <property type="molecule type" value="Genomic_DNA"/>
</dbReference>
<evidence type="ECO:0000313" key="3">
    <source>
        <dbReference type="Proteomes" id="UP000199706"/>
    </source>
</evidence>
<keyword evidence="1" id="KW-1133">Transmembrane helix</keyword>
<dbReference type="Proteomes" id="UP000199706">
    <property type="component" value="Unassembled WGS sequence"/>
</dbReference>
<keyword evidence="1" id="KW-0812">Transmembrane</keyword>
<protein>
    <submittedName>
        <fullName evidence="2">Uncharacterized protein</fullName>
    </submittedName>
</protein>
<dbReference type="AlphaFoldDB" id="A0A1G7QE73"/>
<keyword evidence="1" id="KW-0472">Membrane</keyword>
<evidence type="ECO:0000256" key="1">
    <source>
        <dbReference type="SAM" id="Phobius"/>
    </source>
</evidence>
<organism evidence="2 3">
    <name type="scientific">Paraburkholderia phenazinium</name>
    <dbReference type="NCBI Taxonomy" id="60549"/>
    <lineage>
        <taxon>Bacteria</taxon>
        <taxon>Pseudomonadati</taxon>
        <taxon>Pseudomonadota</taxon>
        <taxon>Betaproteobacteria</taxon>
        <taxon>Burkholderiales</taxon>
        <taxon>Burkholderiaceae</taxon>
        <taxon>Paraburkholderia</taxon>
    </lineage>
</organism>